<accession>A0A1S7DVB3</accession>
<feature type="signal peptide" evidence="2">
    <location>
        <begin position="1"/>
        <end position="18"/>
    </location>
</feature>
<dbReference type="AlphaFoldDB" id="A0A1S7DVB3"/>
<evidence type="ECO:0000256" key="1">
    <source>
        <dbReference type="SAM" id="MobiDB-lite"/>
    </source>
</evidence>
<feature type="region of interest" description="Disordered" evidence="1">
    <location>
        <begin position="203"/>
        <end position="226"/>
    </location>
</feature>
<evidence type="ECO:0000313" key="4">
    <source>
        <dbReference type="Proteomes" id="UP000189883"/>
    </source>
</evidence>
<evidence type="ECO:0008006" key="5">
    <source>
        <dbReference type="Google" id="ProtNLM"/>
    </source>
</evidence>
<keyword evidence="2" id="KW-0732">Signal</keyword>
<evidence type="ECO:0000256" key="2">
    <source>
        <dbReference type="SAM" id="SignalP"/>
    </source>
</evidence>
<feature type="region of interest" description="Disordered" evidence="1">
    <location>
        <begin position="141"/>
        <end position="161"/>
    </location>
</feature>
<protein>
    <recommendedName>
        <fullName evidence="5">Outer membrane protein beta-barrel domain-containing protein</fullName>
    </recommendedName>
</protein>
<name>A0A1S7DVB3_RIEAN</name>
<organism evidence="3 4">
    <name type="scientific">Riemerella anatipestifer</name>
    <name type="common">Moraxella anatipestifer</name>
    <dbReference type="NCBI Taxonomy" id="34085"/>
    <lineage>
        <taxon>Bacteria</taxon>
        <taxon>Pseudomonadati</taxon>
        <taxon>Bacteroidota</taxon>
        <taxon>Flavobacteriia</taxon>
        <taxon>Flavobacteriales</taxon>
        <taxon>Weeksellaceae</taxon>
        <taxon>Riemerella</taxon>
    </lineage>
</organism>
<dbReference type="RefSeq" id="WP_079208242.1">
    <property type="nucleotide sequence ID" value="NZ_CP011859.1"/>
</dbReference>
<reference evidence="3 4" key="1">
    <citation type="submission" date="2015-06" db="EMBL/GenBank/DDBJ databases">
        <title>R. anatipestifer strain HXb2 is the most virulent strain so far, and the genome sequence would help us uncover the pathogenesis.</title>
        <authorList>
            <person name="Hu Q."/>
            <person name="Qi J."/>
            <person name="Bo H."/>
            <person name="Liu G."/>
            <person name="Tao M."/>
            <person name="Ding Y."/>
            <person name="Xue Y."/>
        </authorList>
    </citation>
    <scope>NUCLEOTIDE SEQUENCE [LARGE SCALE GENOMIC DNA]</scope>
    <source>
        <strain evidence="3 4">HXb2</strain>
    </source>
</reference>
<dbReference type="Proteomes" id="UP000189883">
    <property type="component" value="Chromosome"/>
</dbReference>
<dbReference type="EMBL" id="CP011859">
    <property type="protein sequence ID" value="AQY23047.1"/>
    <property type="molecule type" value="Genomic_DNA"/>
</dbReference>
<dbReference type="Gene3D" id="2.40.160.20">
    <property type="match status" value="1"/>
</dbReference>
<feature type="compositionally biased region" description="Low complexity" evidence="1">
    <location>
        <begin position="203"/>
        <end position="224"/>
    </location>
</feature>
<sequence length="248" mass="26146">MKKLFLVGAVALFGAVNAQEYKPGTGDVTTEFGLKGGLGDTKVELPGSNAYFKARYFKTDNIAYRATLSLGTTSNTKDVDSYSAEGTDLEKHTTGKDKTSSTGFLLGFGLEKHFKGTERLSPYVGGEFLLGYNSQKVSSERTTVNSGANTTAYKGSSDSSTKGPNTFSFGVRGVFGADYYFTKRVFLGVEAGLGLMYASEGKTTSTSSHTATSGGTTTSKSYTSELPGGSSFNITPSVVTGIRLGYAF</sequence>
<feature type="chain" id="PRO_5012255682" description="Outer membrane protein beta-barrel domain-containing protein" evidence="2">
    <location>
        <begin position="19"/>
        <end position="248"/>
    </location>
</feature>
<gene>
    <name evidence="3" type="ORF">AB406_2108</name>
</gene>
<proteinExistence type="predicted"/>
<evidence type="ECO:0000313" key="3">
    <source>
        <dbReference type="EMBL" id="AQY23047.1"/>
    </source>
</evidence>